<evidence type="ECO:0000313" key="2">
    <source>
        <dbReference type="Proteomes" id="UP000515152"/>
    </source>
</evidence>
<evidence type="ECO:0000313" key="3">
    <source>
        <dbReference type="RefSeq" id="XP_042561195.1"/>
    </source>
</evidence>
<keyword evidence="1" id="KW-1133">Transmembrane helix</keyword>
<reference evidence="3" key="1">
    <citation type="submission" date="2025-08" db="UniProtKB">
        <authorList>
            <consortium name="RefSeq"/>
        </authorList>
    </citation>
    <scope>IDENTIFICATION</scope>
</reference>
<dbReference type="AlphaFoldDB" id="A0A8M1KF96"/>
<dbReference type="GeneID" id="122130552"/>
<organism evidence="2 3">
    <name type="scientific">Clupea harengus</name>
    <name type="common">Atlantic herring</name>
    <dbReference type="NCBI Taxonomy" id="7950"/>
    <lineage>
        <taxon>Eukaryota</taxon>
        <taxon>Metazoa</taxon>
        <taxon>Chordata</taxon>
        <taxon>Craniata</taxon>
        <taxon>Vertebrata</taxon>
        <taxon>Euteleostomi</taxon>
        <taxon>Actinopterygii</taxon>
        <taxon>Neopterygii</taxon>
        <taxon>Teleostei</taxon>
        <taxon>Clupei</taxon>
        <taxon>Clupeiformes</taxon>
        <taxon>Clupeoidei</taxon>
        <taxon>Clupeidae</taxon>
        <taxon>Clupea</taxon>
    </lineage>
</organism>
<evidence type="ECO:0000256" key="1">
    <source>
        <dbReference type="SAM" id="Phobius"/>
    </source>
</evidence>
<name>A0A8M1KF96_CLUHA</name>
<sequence length="200" mass="22651">MESKTHTWIPKLRCGQILQHGFVILSLGLLFSWVLWSYTCGDRKGDRPLPRPLLQLHLPRSDGLTNQTPKVNNPKVSPASAIKDPGFSADEWDRMLKLVHWGGPDRQITTANMSTSPDHSAFVINDLKGSYYVGEELHVTIVAKDFTKTPKSYGGDFFQAKVYSDKKVILFIYLASMQFSSFHYFVLFNFHRSVNGLITA</sequence>
<accession>A0A8M1KF96</accession>
<dbReference type="OrthoDB" id="5950832at2759"/>
<gene>
    <name evidence="3" type="primary">LOC122130552</name>
</gene>
<dbReference type="PANTHER" id="PTHR16165:SF23">
    <property type="entry name" value="NEUREXOPHILIN AND PC-ESTERASE DOMAIN FAMILY, MEMBER 5"/>
    <property type="match status" value="1"/>
</dbReference>
<dbReference type="Proteomes" id="UP000515152">
    <property type="component" value="Unplaced"/>
</dbReference>
<dbReference type="RefSeq" id="XP_042561195.1">
    <property type="nucleotide sequence ID" value="XM_042705261.1"/>
</dbReference>
<feature type="transmembrane region" description="Helical" evidence="1">
    <location>
        <begin position="168"/>
        <end position="187"/>
    </location>
</feature>
<dbReference type="PANTHER" id="PTHR16165">
    <property type="entry name" value="NXPE FAMILY MEMBER"/>
    <property type="match status" value="1"/>
</dbReference>
<proteinExistence type="predicted"/>
<feature type="transmembrane region" description="Helical" evidence="1">
    <location>
        <begin position="17"/>
        <end position="38"/>
    </location>
</feature>
<dbReference type="KEGG" id="char:122130552"/>
<keyword evidence="1" id="KW-0812">Transmembrane</keyword>
<keyword evidence="2" id="KW-1185">Reference proteome</keyword>
<protein>
    <submittedName>
        <fullName evidence="3">NXPE family member 1-like</fullName>
    </submittedName>
</protein>
<keyword evidence="1" id="KW-0472">Membrane</keyword>